<gene>
    <name evidence="2" type="ORF">FACUT_12016</name>
</gene>
<name>A0A8H4JG08_9HYPO</name>
<evidence type="ECO:0000313" key="2">
    <source>
        <dbReference type="EMBL" id="KAF4417787.1"/>
    </source>
</evidence>
<accession>A0A8H4JG08</accession>
<dbReference type="OrthoDB" id="5416037at2759"/>
<evidence type="ECO:0000313" key="3">
    <source>
        <dbReference type="Proteomes" id="UP000536711"/>
    </source>
</evidence>
<comment type="caution">
    <text evidence="2">The sequence shown here is derived from an EMBL/GenBank/DDBJ whole genome shotgun (WGS) entry which is preliminary data.</text>
</comment>
<dbReference type="EMBL" id="JAADJF010000419">
    <property type="protein sequence ID" value="KAF4417787.1"/>
    <property type="molecule type" value="Genomic_DNA"/>
</dbReference>
<dbReference type="InterPro" id="IPR046529">
    <property type="entry name" value="DUF6594"/>
</dbReference>
<proteinExistence type="predicted"/>
<dbReference type="Proteomes" id="UP000536711">
    <property type="component" value="Unassembled WGS sequence"/>
</dbReference>
<evidence type="ECO:0000259" key="1">
    <source>
        <dbReference type="Pfam" id="PF20237"/>
    </source>
</evidence>
<sequence length="125" mass="14596">MTLKVVKLHKVYAGRGDSFVLEYGKRRYADIAQKLETYDKLLLSYSHLAALAPAPKWSLQNLRAWFSNNPGAIMESESAFLMHIDELISIWKEKPRLRRMFEQYFVSSYGEVMGLFKKDARRMNS</sequence>
<keyword evidence="3" id="KW-1185">Reference proteome</keyword>
<protein>
    <recommendedName>
        <fullName evidence="1">DUF6594 domain-containing protein</fullName>
    </recommendedName>
</protein>
<organism evidence="2 3">
    <name type="scientific">Fusarium acutatum</name>
    <dbReference type="NCBI Taxonomy" id="78861"/>
    <lineage>
        <taxon>Eukaryota</taxon>
        <taxon>Fungi</taxon>
        <taxon>Dikarya</taxon>
        <taxon>Ascomycota</taxon>
        <taxon>Pezizomycotina</taxon>
        <taxon>Sordariomycetes</taxon>
        <taxon>Hypocreomycetidae</taxon>
        <taxon>Hypocreales</taxon>
        <taxon>Nectriaceae</taxon>
        <taxon>Fusarium</taxon>
        <taxon>Fusarium fujikuroi species complex</taxon>
    </lineage>
</organism>
<dbReference type="Pfam" id="PF20237">
    <property type="entry name" value="DUF6594"/>
    <property type="match status" value="1"/>
</dbReference>
<dbReference type="AlphaFoldDB" id="A0A8H4JG08"/>
<feature type="domain" description="DUF6594" evidence="1">
    <location>
        <begin position="27"/>
        <end position="109"/>
    </location>
</feature>
<reference evidence="2 3" key="1">
    <citation type="submission" date="2020-01" db="EMBL/GenBank/DDBJ databases">
        <title>Identification and distribution of gene clusters putatively required for synthesis of sphingolipid metabolism inhibitors in phylogenetically diverse species of the filamentous fungus Fusarium.</title>
        <authorList>
            <person name="Kim H.-S."/>
            <person name="Busman M."/>
            <person name="Brown D.W."/>
            <person name="Divon H."/>
            <person name="Uhlig S."/>
            <person name="Proctor R.H."/>
        </authorList>
    </citation>
    <scope>NUCLEOTIDE SEQUENCE [LARGE SCALE GENOMIC DNA]</scope>
    <source>
        <strain evidence="2 3">NRRL 13308</strain>
    </source>
</reference>